<organism evidence="2 3">
    <name type="scientific">Pleurodeles waltl</name>
    <name type="common">Iberian ribbed newt</name>
    <dbReference type="NCBI Taxonomy" id="8319"/>
    <lineage>
        <taxon>Eukaryota</taxon>
        <taxon>Metazoa</taxon>
        <taxon>Chordata</taxon>
        <taxon>Craniata</taxon>
        <taxon>Vertebrata</taxon>
        <taxon>Euteleostomi</taxon>
        <taxon>Amphibia</taxon>
        <taxon>Batrachia</taxon>
        <taxon>Caudata</taxon>
        <taxon>Salamandroidea</taxon>
        <taxon>Salamandridae</taxon>
        <taxon>Pleurodelinae</taxon>
        <taxon>Pleurodeles</taxon>
    </lineage>
</organism>
<feature type="region of interest" description="Disordered" evidence="1">
    <location>
        <begin position="129"/>
        <end position="212"/>
    </location>
</feature>
<protein>
    <recommendedName>
        <fullName evidence="4">Gag protein</fullName>
    </recommendedName>
</protein>
<gene>
    <name evidence="2" type="ORF">NDU88_002421</name>
</gene>
<evidence type="ECO:0000313" key="3">
    <source>
        <dbReference type="Proteomes" id="UP001066276"/>
    </source>
</evidence>
<evidence type="ECO:0000256" key="1">
    <source>
        <dbReference type="SAM" id="MobiDB-lite"/>
    </source>
</evidence>
<sequence length="212" mass="23586">MAEIHKIAQSLVEAGQPHTYNTLNQTLTMHFEPLANPDYVKFLLRPARQHQDEPVDAFYACLKELASSCTLPDAKDEIGVQFIQGFSSTKLRKNILQVSGMSMANILTLGCSKELSKVRAADMEAALQQPIKTEPFMPLPPPRKNGRKSAQKQTPPQKHATGVGAPTLTKDPVQYKERGVKRATRLITLERSASPQLANPDQRPELPKHTRQ</sequence>
<comment type="caution">
    <text evidence="2">The sequence shown here is derived from an EMBL/GenBank/DDBJ whole genome shotgun (WGS) entry which is preliminary data.</text>
</comment>
<dbReference type="Proteomes" id="UP001066276">
    <property type="component" value="Chromosome 1_2"/>
</dbReference>
<name>A0AAV7W0L9_PLEWA</name>
<evidence type="ECO:0008006" key="4">
    <source>
        <dbReference type="Google" id="ProtNLM"/>
    </source>
</evidence>
<reference evidence="2" key="1">
    <citation type="journal article" date="2022" name="bioRxiv">
        <title>Sequencing and chromosome-scale assembly of the giantPleurodeles waltlgenome.</title>
        <authorList>
            <person name="Brown T."/>
            <person name="Elewa A."/>
            <person name="Iarovenko S."/>
            <person name="Subramanian E."/>
            <person name="Araus A.J."/>
            <person name="Petzold A."/>
            <person name="Susuki M."/>
            <person name="Suzuki K.-i.T."/>
            <person name="Hayashi T."/>
            <person name="Toyoda A."/>
            <person name="Oliveira C."/>
            <person name="Osipova E."/>
            <person name="Leigh N.D."/>
            <person name="Simon A."/>
            <person name="Yun M.H."/>
        </authorList>
    </citation>
    <scope>NUCLEOTIDE SEQUENCE</scope>
    <source>
        <strain evidence="2">20211129_DDA</strain>
        <tissue evidence="2">Liver</tissue>
    </source>
</reference>
<keyword evidence="3" id="KW-1185">Reference proteome</keyword>
<evidence type="ECO:0000313" key="2">
    <source>
        <dbReference type="EMBL" id="KAJ1207028.1"/>
    </source>
</evidence>
<proteinExistence type="predicted"/>
<feature type="compositionally biased region" description="Basic and acidic residues" evidence="1">
    <location>
        <begin position="202"/>
        <end position="212"/>
    </location>
</feature>
<dbReference type="AlphaFoldDB" id="A0AAV7W0L9"/>
<dbReference type="EMBL" id="JANPWB010000002">
    <property type="protein sequence ID" value="KAJ1207028.1"/>
    <property type="molecule type" value="Genomic_DNA"/>
</dbReference>
<accession>A0AAV7W0L9</accession>